<name>A0A934NIX5_9FLAO</name>
<dbReference type="InterPro" id="IPR034660">
    <property type="entry name" value="DinB/YfiT-like"/>
</dbReference>
<accession>A0A934NIX5</accession>
<dbReference type="EMBL" id="JAEHJZ010000052">
    <property type="protein sequence ID" value="MBJ7882691.1"/>
    <property type="molecule type" value="Genomic_DNA"/>
</dbReference>
<comment type="caution">
    <text evidence="2">The sequence shown here is derived from an EMBL/GenBank/DDBJ whole genome shotgun (WGS) entry which is preliminary data.</text>
</comment>
<dbReference type="Gene3D" id="1.20.120.450">
    <property type="entry name" value="dinb family like domain"/>
    <property type="match status" value="1"/>
</dbReference>
<proteinExistence type="predicted"/>
<evidence type="ECO:0000313" key="3">
    <source>
        <dbReference type="Proteomes" id="UP000662373"/>
    </source>
</evidence>
<feature type="domain" description="DinB-like" evidence="1">
    <location>
        <begin position="36"/>
        <end position="166"/>
    </location>
</feature>
<dbReference type="Pfam" id="PF12867">
    <property type="entry name" value="DinB_2"/>
    <property type="match status" value="1"/>
</dbReference>
<evidence type="ECO:0000259" key="1">
    <source>
        <dbReference type="Pfam" id="PF12867"/>
    </source>
</evidence>
<reference evidence="2 3" key="1">
    <citation type="submission" date="2020-09" db="EMBL/GenBank/DDBJ databases">
        <title>Draft genome of Gelidibacter salicanalis PAMC21136.</title>
        <authorList>
            <person name="Park H."/>
        </authorList>
    </citation>
    <scope>NUCLEOTIDE SEQUENCE [LARGE SCALE GENOMIC DNA]</scope>
    <source>
        <strain evidence="2 3">PAMC21136</strain>
    </source>
</reference>
<dbReference type="Proteomes" id="UP000662373">
    <property type="component" value="Unassembled WGS sequence"/>
</dbReference>
<evidence type="ECO:0000313" key="2">
    <source>
        <dbReference type="EMBL" id="MBJ7882691.1"/>
    </source>
</evidence>
<dbReference type="AlphaFoldDB" id="A0A934NIX5"/>
<protein>
    <submittedName>
        <fullName evidence="2">DinB family protein</fullName>
    </submittedName>
</protein>
<keyword evidence="3" id="KW-1185">Reference proteome</keyword>
<gene>
    <name evidence="2" type="ORF">JEM65_18815</name>
</gene>
<dbReference type="SUPFAM" id="SSF109854">
    <property type="entry name" value="DinB/YfiT-like putative metalloenzymes"/>
    <property type="match status" value="1"/>
</dbReference>
<dbReference type="InterPro" id="IPR024775">
    <property type="entry name" value="DinB-like"/>
</dbReference>
<dbReference type="RefSeq" id="WP_199602953.1">
    <property type="nucleotide sequence ID" value="NZ_JAEHJZ010000052.1"/>
</dbReference>
<organism evidence="2 3">
    <name type="scientific">Gelidibacter salicanalis</name>
    <dbReference type="NCBI Taxonomy" id="291193"/>
    <lineage>
        <taxon>Bacteria</taxon>
        <taxon>Pseudomonadati</taxon>
        <taxon>Bacteroidota</taxon>
        <taxon>Flavobacteriia</taxon>
        <taxon>Flavobacteriales</taxon>
        <taxon>Flavobacteriaceae</taxon>
        <taxon>Gelidibacter</taxon>
    </lineage>
</organism>
<sequence length="171" mass="19630">MTINDLKPDEYHPYYQPYVSKVGQGNVLDILKNNSELVSSFLNTIDQGKLGFRYAEGKWTIKEIVLHLIDTERIFAYRALCIARKDKTDLPGFDQDAYVVNSQADTRSIKSLLWEYSTVRSATVSLFESFDNQAWMHSGVSSENRLSVRAIAFIIVGHENHHLEIIKARYL</sequence>